<evidence type="ECO:0000313" key="5">
    <source>
        <dbReference type="EMBL" id="MFC3154307.1"/>
    </source>
</evidence>
<dbReference type="RefSeq" id="WP_339616811.1">
    <property type="nucleotide sequence ID" value="NZ_AP031500.1"/>
</dbReference>
<gene>
    <name evidence="5" type="ORF">ACFOEB_03760</name>
</gene>
<feature type="coiled-coil region" evidence="2">
    <location>
        <begin position="97"/>
        <end position="162"/>
    </location>
</feature>
<feature type="signal peptide" evidence="3">
    <location>
        <begin position="1"/>
        <end position="27"/>
    </location>
</feature>
<dbReference type="SUPFAM" id="SSF111369">
    <property type="entry name" value="HlyD-like secretion proteins"/>
    <property type="match status" value="1"/>
</dbReference>
<keyword evidence="3" id="KW-0732">Signal</keyword>
<accession>A0ABV7HKU2</accession>
<protein>
    <submittedName>
        <fullName evidence="5">Efflux RND transporter periplasmic adaptor subunit</fullName>
    </submittedName>
</protein>
<feature type="chain" id="PRO_5045534063" evidence="3">
    <location>
        <begin position="28"/>
        <end position="283"/>
    </location>
</feature>
<evidence type="ECO:0000256" key="1">
    <source>
        <dbReference type="ARBA" id="ARBA00009477"/>
    </source>
</evidence>
<dbReference type="Gene3D" id="1.10.287.470">
    <property type="entry name" value="Helix hairpin bin"/>
    <property type="match status" value="1"/>
</dbReference>
<dbReference type="PANTHER" id="PTHR30469">
    <property type="entry name" value="MULTIDRUG RESISTANCE PROTEIN MDTA"/>
    <property type="match status" value="1"/>
</dbReference>
<evidence type="ECO:0000259" key="4">
    <source>
        <dbReference type="Pfam" id="PF25973"/>
    </source>
</evidence>
<dbReference type="Gene3D" id="2.40.30.170">
    <property type="match status" value="1"/>
</dbReference>
<dbReference type="EMBL" id="JBHRTL010000004">
    <property type="protein sequence ID" value="MFC3154307.1"/>
    <property type="molecule type" value="Genomic_DNA"/>
</dbReference>
<dbReference type="Proteomes" id="UP001595548">
    <property type="component" value="Unassembled WGS sequence"/>
</dbReference>
<dbReference type="InterPro" id="IPR006143">
    <property type="entry name" value="RND_pump_MFP"/>
</dbReference>
<sequence>MSRITSSKIGLWAALPLLCSSVQPLWAQQSSELSLNCRIEPHMLVEVSSAVEGVISQVLVDKNDVVKKGDTLAKLESGLEAATVDLRRVQASLQSDISSQQLALEFAERALKRVEDLYAKKVASFAELDKAKTEHALALQRLEQAKDRQRQAELEHTRAIENLKRYTIVSPIDAVVSERYKQPGEHVDNEPIVRLVQLDPLRVEVYAPASLYGQIREGSSARVKPDIKTGRDTYQAQVSRVDRVIDGPSNTFGVRLTIPNPEQTLPSGQRCTVQFPNVQASQR</sequence>
<evidence type="ECO:0000256" key="2">
    <source>
        <dbReference type="SAM" id="Coils"/>
    </source>
</evidence>
<reference evidence="6" key="1">
    <citation type="journal article" date="2019" name="Int. J. Syst. Evol. Microbiol.">
        <title>The Global Catalogue of Microorganisms (GCM) 10K type strain sequencing project: providing services to taxonomists for standard genome sequencing and annotation.</title>
        <authorList>
            <consortium name="The Broad Institute Genomics Platform"/>
            <consortium name="The Broad Institute Genome Sequencing Center for Infectious Disease"/>
            <person name="Wu L."/>
            <person name="Ma J."/>
        </authorList>
    </citation>
    <scope>NUCLEOTIDE SEQUENCE [LARGE SCALE GENOMIC DNA]</scope>
    <source>
        <strain evidence="6">KCTC 52141</strain>
    </source>
</reference>
<organism evidence="5 6">
    <name type="scientific">Gilvimarinus japonicus</name>
    <dbReference type="NCBI Taxonomy" id="1796469"/>
    <lineage>
        <taxon>Bacteria</taxon>
        <taxon>Pseudomonadati</taxon>
        <taxon>Pseudomonadota</taxon>
        <taxon>Gammaproteobacteria</taxon>
        <taxon>Cellvibrionales</taxon>
        <taxon>Cellvibrionaceae</taxon>
        <taxon>Gilvimarinus</taxon>
    </lineage>
</organism>
<proteinExistence type="inferred from homology"/>
<evidence type="ECO:0000256" key="3">
    <source>
        <dbReference type="SAM" id="SignalP"/>
    </source>
</evidence>
<comment type="caution">
    <text evidence="5">The sequence shown here is derived from an EMBL/GenBank/DDBJ whole genome shotgun (WGS) entry which is preliminary data.</text>
</comment>
<dbReference type="PANTHER" id="PTHR30469:SF15">
    <property type="entry name" value="HLYD FAMILY OF SECRETION PROTEINS"/>
    <property type="match status" value="1"/>
</dbReference>
<dbReference type="Gene3D" id="2.40.50.100">
    <property type="match status" value="1"/>
</dbReference>
<dbReference type="InterPro" id="IPR058647">
    <property type="entry name" value="BSH_CzcB-like"/>
</dbReference>
<keyword evidence="2" id="KW-0175">Coiled coil</keyword>
<comment type="similarity">
    <text evidence="1">Belongs to the membrane fusion protein (MFP) (TC 8.A.1) family.</text>
</comment>
<keyword evidence="6" id="KW-1185">Reference proteome</keyword>
<dbReference type="NCBIfam" id="TIGR01730">
    <property type="entry name" value="RND_mfp"/>
    <property type="match status" value="1"/>
</dbReference>
<dbReference type="Pfam" id="PF25973">
    <property type="entry name" value="BSH_CzcB"/>
    <property type="match status" value="1"/>
</dbReference>
<feature type="domain" description="CzcB-like barrel-sandwich hybrid" evidence="4">
    <location>
        <begin position="45"/>
        <end position="190"/>
    </location>
</feature>
<name>A0ABV7HKU2_9GAMM</name>
<evidence type="ECO:0000313" key="6">
    <source>
        <dbReference type="Proteomes" id="UP001595548"/>
    </source>
</evidence>